<dbReference type="PANTHER" id="PTHR46246:SF1">
    <property type="entry name" value="GUANOSINE-3',5'-BIS(DIPHOSPHATE) 3'-PYROPHOSPHOHYDROLASE MESH1"/>
    <property type="match status" value="1"/>
</dbReference>
<organism evidence="1 2">
    <name type="scientific">Pseudomonas saponiphila</name>
    <dbReference type="NCBI Taxonomy" id="556534"/>
    <lineage>
        <taxon>Bacteria</taxon>
        <taxon>Pseudomonadati</taxon>
        <taxon>Pseudomonadota</taxon>
        <taxon>Gammaproteobacteria</taxon>
        <taxon>Pseudomonadales</taxon>
        <taxon>Pseudomonadaceae</taxon>
        <taxon>Pseudomonas</taxon>
    </lineage>
</organism>
<dbReference type="EMBL" id="FNTJ01000003">
    <property type="protein sequence ID" value="SED34740.1"/>
    <property type="molecule type" value="Genomic_DNA"/>
</dbReference>
<dbReference type="GO" id="GO:0008893">
    <property type="term" value="F:guanosine-3',5'-bis(diphosphate) 3'-diphosphatase activity"/>
    <property type="evidence" value="ECO:0007669"/>
    <property type="project" value="TreeGrafter"/>
</dbReference>
<dbReference type="AlphaFoldDB" id="A0A1H4ZZH6"/>
<reference evidence="2" key="1">
    <citation type="submission" date="2016-10" db="EMBL/GenBank/DDBJ databases">
        <authorList>
            <person name="Varghese N."/>
            <person name="Submissions S."/>
        </authorList>
    </citation>
    <scope>NUCLEOTIDE SEQUENCE [LARGE SCALE GENOMIC DNA]</scope>
    <source>
        <strain evidence="2">DSM 9751</strain>
    </source>
</reference>
<dbReference type="Gene3D" id="1.10.3210.10">
    <property type="entry name" value="Hypothetical protein af1432"/>
    <property type="match status" value="1"/>
</dbReference>
<evidence type="ECO:0000313" key="1">
    <source>
        <dbReference type="EMBL" id="SED34740.1"/>
    </source>
</evidence>
<dbReference type="SUPFAM" id="SSF109604">
    <property type="entry name" value="HD-domain/PDEase-like"/>
    <property type="match status" value="1"/>
</dbReference>
<proteinExistence type="predicted"/>
<sequence>MLSLYLGKIVEAQCVEDVSLIIPHLNLALDGIAGGFANAPADDADPSVLRARERSILAHGDAGQFRAGSWLAYASHCAEVCAVLSTVTDDPDALSAAWLHDSKEDTGLSRERLALGHGDQVANLIMAVSAPEPQGFLSRADRKARFREQLAAASAQAQSLKLADVISNARNVRINNPKFAQTYLLEKQRDVLALSRGNRSLRNAAAKLVLAELKALQSAGTA</sequence>
<protein>
    <submittedName>
        <fullName evidence="1">HD domain-containing protein</fullName>
    </submittedName>
</protein>
<gene>
    <name evidence="1" type="ORF">SAMN05216178_6881</name>
</gene>
<keyword evidence="2" id="KW-1185">Reference proteome</keyword>
<dbReference type="Pfam" id="PF13328">
    <property type="entry name" value="HD_4"/>
    <property type="match status" value="1"/>
</dbReference>
<dbReference type="Proteomes" id="UP000198982">
    <property type="component" value="Unassembled WGS sequence"/>
</dbReference>
<dbReference type="InterPro" id="IPR052194">
    <property type="entry name" value="MESH1"/>
</dbReference>
<name>A0A1H4ZZH6_9PSED</name>
<accession>A0A1H4ZZH6</accession>
<evidence type="ECO:0000313" key="2">
    <source>
        <dbReference type="Proteomes" id="UP000198982"/>
    </source>
</evidence>
<dbReference type="PANTHER" id="PTHR46246">
    <property type="entry name" value="GUANOSINE-3',5'-BIS(DIPHOSPHATE) 3'-PYROPHOSPHOHYDROLASE MESH1"/>
    <property type="match status" value="1"/>
</dbReference>